<gene>
    <name evidence="1" type="ORF">GALMADRAFT_1118642</name>
</gene>
<dbReference type="HOGENOM" id="CLU_1525267_0_0_1"/>
<name>A0A067TPW2_GALM3</name>
<evidence type="ECO:0000313" key="2">
    <source>
        <dbReference type="Proteomes" id="UP000027222"/>
    </source>
</evidence>
<dbReference type="EMBL" id="KL142371">
    <property type="protein sequence ID" value="KDR80988.1"/>
    <property type="molecule type" value="Genomic_DNA"/>
</dbReference>
<protein>
    <submittedName>
        <fullName evidence="1">Uncharacterized protein</fullName>
    </submittedName>
</protein>
<evidence type="ECO:0000313" key="1">
    <source>
        <dbReference type="EMBL" id="KDR80988.1"/>
    </source>
</evidence>
<proteinExistence type="predicted"/>
<keyword evidence="2" id="KW-1185">Reference proteome</keyword>
<accession>A0A067TPW2</accession>
<reference evidence="2" key="1">
    <citation type="journal article" date="2014" name="Proc. Natl. Acad. Sci. U.S.A.">
        <title>Extensive sampling of basidiomycete genomes demonstrates inadequacy of the white-rot/brown-rot paradigm for wood decay fungi.</title>
        <authorList>
            <person name="Riley R."/>
            <person name="Salamov A.A."/>
            <person name="Brown D.W."/>
            <person name="Nagy L.G."/>
            <person name="Floudas D."/>
            <person name="Held B.W."/>
            <person name="Levasseur A."/>
            <person name="Lombard V."/>
            <person name="Morin E."/>
            <person name="Otillar R."/>
            <person name="Lindquist E.A."/>
            <person name="Sun H."/>
            <person name="LaButti K.M."/>
            <person name="Schmutz J."/>
            <person name="Jabbour D."/>
            <person name="Luo H."/>
            <person name="Baker S.E."/>
            <person name="Pisabarro A.G."/>
            <person name="Walton J.D."/>
            <person name="Blanchette R.A."/>
            <person name="Henrissat B."/>
            <person name="Martin F."/>
            <person name="Cullen D."/>
            <person name="Hibbett D.S."/>
            <person name="Grigoriev I.V."/>
        </authorList>
    </citation>
    <scope>NUCLEOTIDE SEQUENCE [LARGE SCALE GENOMIC DNA]</scope>
    <source>
        <strain evidence="2">CBS 339.88</strain>
    </source>
</reference>
<sequence>MSSFSCHLVYSTISGIISSGSDHSLQWRMERRNKFSSPPVFMTNRAATSFLLPLDVSSIDVYVDISIDSSFLQLALGQTTRPRRSSVDVTTTTARIRHHPSPELHISPSGSFSPFISTLRLGTRGKLYDTSWPPIQPTSGTMAGFLHVFLNAQEATSRNAHIYVFVDLGSASDTEP</sequence>
<dbReference type="Proteomes" id="UP000027222">
    <property type="component" value="Unassembled WGS sequence"/>
</dbReference>
<dbReference type="AlphaFoldDB" id="A0A067TPW2"/>
<organism evidence="1 2">
    <name type="scientific">Galerina marginata (strain CBS 339.88)</name>
    <dbReference type="NCBI Taxonomy" id="685588"/>
    <lineage>
        <taxon>Eukaryota</taxon>
        <taxon>Fungi</taxon>
        <taxon>Dikarya</taxon>
        <taxon>Basidiomycota</taxon>
        <taxon>Agaricomycotina</taxon>
        <taxon>Agaricomycetes</taxon>
        <taxon>Agaricomycetidae</taxon>
        <taxon>Agaricales</taxon>
        <taxon>Agaricineae</taxon>
        <taxon>Strophariaceae</taxon>
        <taxon>Galerina</taxon>
    </lineage>
</organism>